<protein>
    <submittedName>
        <fullName evidence="1">Uncharacterized protein</fullName>
    </submittedName>
</protein>
<keyword evidence="2" id="KW-1185">Reference proteome</keyword>
<evidence type="ECO:0000313" key="2">
    <source>
        <dbReference type="Proteomes" id="UP000239203"/>
    </source>
</evidence>
<organism evidence="1 2">
    <name type="scientific">Actinokineospora auranticolor</name>
    <dbReference type="NCBI Taxonomy" id="155976"/>
    <lineage>
        <taxon>Bacteria</taxon>
        <taxon>Bacillati</taxon>
        <taxon>Actinomycetota</taxon>
        <taxon>Actinomycetes</taxon>
        <taxon>Pseudonocardiales</taxon>
        <taxon>Pseudonocardiaceae</taxon>
        <taxon>Actinokineospora</taxon>
    </lineage>
</organism>
<gene>
    <name evidence="1" type="ORF">CLV40_13826</name>
</gene>
<proteinExistence type="predicted"/>
<sequence length="85" mass="10399">MRRVLVAWASGYVGASVYRRWRRWGHHRRARDRFMSPPETWTDEDHADYSRYCRRWDRVRGARDLVRGLVTRLTFGIYEPEELDN</sequence>
<name>A0A2S6GBY5_9PSEU</name>
<dbReference type="Proteomes" id="UP000239203">
    <property type="component" value="Unassembled WGS sequence"/>
</dbReference>
<accession>A0A2S6GBY5</accession>
<reference evidence="1 2" key="1">
    <citation type="submission" date="2018-02" db="EMBL/GenBank/DDBJ databases">
        <title>Genomic Encyclopedia of Archaeal and Bacterial Type Strains, Phase II (KMG-II): from individual species to whole genera.</title>
        <authorList>
            <person name="Goeker M."/>
        </authorList>
    </citation>
    <scope>NUCLEOTIDE SEQUENCE [LARGE SCALE GENOMIC DNA]</scope>
    <source>
        <strain evidence="1 2">YU 961-1</strain>
    </source>
</reference>
<comment type="caution">
    <text evidence="1">The sequence shown here is derived from an EMBL/GenBank/DDBJ whole genome shotgun (WGS) entry which is preliminary data.</text>
</comment>
<dbReference type="EMBL" id="PTIX01000038">
    <property type="protein sequence ID" value="PPK61877.1"/>
    <property type="molecule type" value="Genomic_DNA"/>
</dbReference>
<evidence type="ECO:0000313" key="1">
    <source>
        <dbReference type="EMBL" id="PPK61877.1"/>
    </source>
</evidence>
<dbReference type="AlphaFoldDB" id="A0A2S6GBY5"/>